<dbReference type="PANTHER" id="PTHR11728:SF8">
    <property type="entry name" value="GLYCEROL-3-PHOSPHATE DEHYDROGENASE [NAD(+)]-RELATED"/>
    <property type="match status" value="1"/>
</dbReference>
<evidence type="ECO:0000256" key="9">
    <source>
        <dbReference type="RuleBase" id="RU361243"/>
    </source>
</evidence>
<comment type="catalytic activity">
    <reaction evidence="4 9">
        <text>sn-glycerol 3-phosphate + NAD(+) = dihydroxyacetone phosphate + NADH + H(+)</text>
        <dbReference type="Rhea" id="RHEA:11092"/>
        <dbReference type="ChEBI" id="CHEBI:15378"/>
        <dbReference type="ChEBI" id="CHEBI:57540"/>
        <dbReference type="ChEBI" id="CHEBI:57597"/>
        <dbReference type="ChEBI" id="CHEBI:57642"/>
        <dbReference type="ChEBI" id="CHEBI:57945"/>
        <dbReference type="EC" id="1.1.1.8"/>
    </reaction>
</comment>
<dbReference type="VEuPathDB" id="PiroplasmaDB:TOT_010001237"/>
<reference evidence="12 13" key="1">
    <citation type="journal article" date="2012" name="MBio">
        <title>Comparative genome analysis of three eukaryotic parasites with differing abilities to transform leukocytes reveals key mediators of Theileria-induced leukocyte transformation.</title>
        <authorList>
            <person name="Hayashida K."/>
            <person name="Hara Y."/>
            <person name="Abe T."/>
            <person name="Yamasaki C."/>
            <person name="Toyoda A."/>
            <person name="Kosuge T."/>
            <person name="Suzuki Y."/>
            <person name="Sato Y."/>
            <person name="Kawashima S."/>
            <person name="Katayama T."/>
            <person name="Wakaguri H."/>
            <person name="Inoue N."/>
            <person name="Homma K."/>
            <person name="Tada-Umezaki M."/>
            <person name="Yagi Y."/>
            <person name="Fujii Y."/>
            <person name="Habara T."/>
            <person name="Kanehisa M."/>
            <person name="Watanabe H."/>
            <person name="Ito K."/>
            <person name="Gojobori T."/>
            <person name="Sugawara H."/>
            <person name="Imanishi T."/>
            <person name="Weir W."/>
            <person name="Gardner M."/>
            <person name="Pain A."/>
            <person name="Shiels B."/>
            <person name="Hattori M."/>
            <person name="Nene V."/>
            <person name="Sugimoto C."/>
        </authorList>
    </citation>
    <scope>NUCLEOTIDE SEQUENCE [LARGE SCALE GENOMIC DNA]</scope>
    <source>
        <strain evidence="12 13">Shintoku</strain>
    </source>
</reference>
<dbReference type="Pfam" id="PF07479">
    <property type="entry name" value="NAD_Gly3P_dh_C"/>
    <property type="match status" value="1"/>
</dbReference>
<feature type="binding site" evidence="6">
    <location>
        <position position="123"/>
    </location>
    <ligand>
        <name>substrate</name>
    </ligand>
</feature>
<evidence type="ECO:0000256" key="4">
    <source>
        <dbReference type="ARBA" id="ARBA00048683"/>
    </source>
</evidence>
<dbReference type="InterPro" id="IPR011128">
    <property type="entry name" value="G3P_DH_NAD-dep_N"/>
</dbReference>
<dbReference type="PROSITE" id="PS00957">
    <property type="entry name" value="NAD_G3PDH"/>
    <property type="match status" value="1"/>
</dbReference>
<dbReference type="Gene3D" id="3.40.50.720">
    <property type="entry name" value="NAD(P)-binding Rossmann-like Domain"/>
    <property type="match status" value="1"/>
</dbReference>
<dbReference type="InterPro" id="IPR013328">
    <property type="entry name" value="6PGD_dom2"/>
</dbReference>
<feature type="domain" description="Glycerol-3-phosphate dehydrogenase NAD-dependent N-terminal" evidence="10">
    <location>
        <begin position="6"/>
        <end position="176"/>
    </location>
</feature>
<evidence type="ECO:0000313" key="12">
    <source>
        <dbReference type="EMBL" id="BAM38810.1"/>
    </source>
</evidence>
<feature type="binding site" evidence="7">
    <location>
        <position position="156"/>
    </location>
    <ligand>
        <name>NAD(+)</name>
        <dbReference type="ChEBI" id="CHEBI:57540"/>
    </ligand>
</feature>
<evidence type="ECO:0000256" key="3">
    <source>
        <dbReference type="ARBA" id="ARBA00023027"/>
    </source>
</evidence>
<dbReference type="SUPFAM" id="SSF48179">
    <property type="entry name" value="6-phosphogluconate dehydrogenase C-terminal domain-like"/>
    <property type="match status" value="1"/>
</dbReference>
<feature type="domain" description="Glycerol-3-phosphate dehydrogenase NAD-dependent C-terminal" evidence="11">
    <location>
        <begin position="196"/>
        <end position="343"/>
    </location>
</feature>
<feature type="active site" description="Proton acceptor" evidence="5">
    <location>
        <position position="207"/>
    </location>
</feature>
<feature type="binding site" evidence="6">
    <location>
        <begin position="271"/>
        <end position="272"/>
    </location>
    <ligand>
        <name>substrate</name>
    </ligand>
</feature>
<evidence type="ECO:0000259" key="10">
    <source>
        <dbReference type="Pfam" id="PF01210"/>
    </source>
</evidence>
<evidence type="ECO:0000256" key="6">
    <source>
        <dbReference type="PIRSR" id="PIRSR000114-2"/>
    </source>
</evidence>
<dbReference type="EC" id="1.1.1.8" evidence="9"/>
<dbReference type="Proteomes" id="UP000003786">
    <property type="component" value="Chromosome 1"/>
</dbReference>
<dbReference type="GO" id="GO:0005829">
    <property type="term" value="C:cytosol"/>
    <property type="evidence" value="ECO:0007669"/>
    <property type="project" value="TreeGrafter"/>
</dbReference>
<keyword evidence="3 7" id="KW-0520">NAD</keyword>
<evidence type="ECO:0000256" key="1">
    <source>
        <dbReference type="ARBA" id="ARBA00011009"/>
    </source>
</evidence>
<dbReference type="eggNOG" id="KOG2711">
    <property type="taxonomic scope" value="Eukaryota"/>
</dbReference>
<comment type="similarity">
    <text evidence="1 8">Belongs to the NAD-dependent glycerol-3-phosphate dehydrogenase family.</text>
</comment>
<dbReference type="GeneID" id="20714036"/>
<feature type="binding site" evidence="7">
    <location>
        <position position="98"/>
    </location>
    <ligand>
        <name>NAD(+)</name>
        <dbReference type="ChEBI" id="CHEBI:57540"/>
    </ligand>
</feature>
<dbReference type="GO" id="GO:0141152">
    <property type="term" value="F:glycerol-3-phosphate dehydrogenase (NAD+) activity"/>
    <property type="evidence" value="ECO:0007669"/>
    <property type="project" value="UniProtKB-UniRule"/>
</dbReference>
<dbReference type="GO" id="GO:0042803">
    <property type="term" value="F:protein homodimerization activity"/>
    <property type="evidence" value="ECO:0007669"/>
    <property type="project" value="InterPro"/>
</dbReference>
<sequence length="351" mass="38421">MGLGKKVTVIGCGNWGSAASKVIAENTKKYDLFDDTVRMWVLEEKVDGVNLSELINTHHENKKYLPGIKLPENILAVPDLAECVKDTDLFVFVIPHQFVKGTAEKMKNSGQLKSGALAISLVKGIMIVDKKPVLVSDLVESELGVPCSALSGANVANCIAREEFSEATIGYTTKEHARLWQRLFDRPYFKISCLDDVAGIQVYGALKNVVALAAGFCDGLGLGSNTKAAVMRIGLNEIHTFARNFFPGTNEKVVFESAGLADLITTCIGGRNVRCAAEFAAKEGKRPWNEIELEFLNGQKLQGTTTCVETYEVLKECRRLAEFPLFHVTYKVAFEGLNPKELIASLSVKLI</sequence>
<feature type="binding site" evidence="7">
    <location>
        <position position="271"/>
    </location>
    <ligand>
        <name>NAD(+)</name>
        <dbReference type="ChEBI" id="CHEBI:57540"/>
    </ligand>
</feature>
<evidence type="ECO:0000256" key="5">
    <source>
        <dbReference type="PIRSR" id="PIRSR000114-1"/>
    </source>
</evidence>
<dbReference type="RefSeq" id="XP_009689111.1">
    <property type="nucleotide sequence ID" value="XM_009690816.1"/>
</dbReference>
<protein>
    <recommendedName>
        <fullName evidence="9">Glycerol-3-phosphate dehydrogenase [NAD(+)]</fullName>
        <ecNumber evidence="9">1.1.1.8</ecNumber>
    </recommendedName>
</protein>
<dbReference type="GO" id="GO:0051287">
    <property type="term" value="F:NAD binding"/>
    <property type="evidence" value="ECO:0007669"/>
    <property type="project" value="UniProtKB-UniRule"/>
</dbReference>
<name>J4D5A4_THEOR</name>
<dbReference type="Gene3D" id="1.10.1040.10">
    <property type="entry name" value="N-(1-d-carboxylethyl)-l-norvaline Dehydrogenase, domain 2"/>
    <property type="match status" value="1"/>
</dbReference>
<evidence type="ECO:0000256" key="8">
    <source>
        <dbReference type="RuleBase" id="RU000437"/>
    </source>
</evidence>
<dbReference type="Pfam" id="PF01210">
    <property type="entry name" value="NAD_Gly3P_dh_N"/>
    <property type="match status" value="1"/>
</dbReference>
<dbReference type="NCBIfam" id="TIGR03376">
    <property type="entry name" value="glycerol3P_DH"/>
    <property type="match status" value="1"/>
</dbReference>
<dbReference type="FunFam" id="1.10.1040.10:FF:000004">
    <property type="entry name" value="Glycerol-3-phosphate dehydrogenase [NAD(+)]"/>
    <property type="match status" value="1"/>
</dbReference>
<dbReference type="PRINTS" id="PR00077">
    <property type="entry name" value="GPDHDRGNASE"/>
</dbReference>
<dbReference type="SUPFAM" id="SSF51735">
    <property type="entry name" value="NAD(P)-binding Rossmann-fold domains"/>
    <property type="match status" value="1"/>
</dbReference>
<dbReference type="InterPro" id="IPR006109">
    <property type="entry name" value="G3P_DH_NAD-dep_C"/>
</dbReference>
<dbReference type="KEGG" id="tot:TOT_010001237"/>
<keyword evidence="2 8" id="KW-0560">Oxidoreductase</keyword>
<feature type="binding site" evidence="7">
    <location>
        <position position="300"/>
    </location>
    <ligand>
        <name>NAD(+)</name>
        <dbReference type="ChEBI" id="CHEBI:57540"/>
    </ligand>
</feature>
<organism evidence="12 13">
    <name type="scientific">Theileria orientalis strain Shintoku</name>
    <dbReference type="NCBI Taxonomy" id="869250"/>
    <lineage>
        <taxon>Eukaryota</taxon>
        <taxon>Sar</taxon>
        <taxon>Alveolata</taxon>
        <taxon>Apicomplexa</taxon>
        <taxon>Aconoidasida</taxon>
        <taxon>Piroplasmida</taxon>
        <taxon>Theileriidae</taxon>
        <taxon>Theileria</taxon>
    </lineage>
</organism>
<evidence type="ECO:0000313" key="13">
    <source>
        <dbReference type="Proteomes" id="UP000003786"/>
    </source>
</evidence>
<keyword evidence="13" id="KW-1185">Reference proteome</keyword>
<dbReference type="InterPro" id="IPR008927">
    <property type="entry name" value="6-PGluconate_DH-like_C_sf"/>
</dbReference>
<dbReference type="GO" id="GO:0005975">
    <property type="term" value="P:carbohydrate metabolic process"/>
    <property type="evidence" value="ECO:0007669"/>
    <property type="project" value="InterPro"/>
</dbReference>
<dbReference type="FunFam" id="3.40.50.720:FF:000365">
    <property type="entry name" value="Glycerol-3-phosphate dehydrogenase [NAD(+)]"/>
    <property type="match status" value="1"/>
</dbReference>
<dbReference type="InterPro" id="IPR036291">
    <property type="entry name" value="NAD(P)-bd_dom_sf"/>
</dbReference>
<dbReference type="EMBL" id="AP011946">
    <property type="protein sequence ID" value="BAM38810.1"/>
    <property type="molecule type" value="Genomic_DNA"/>
</dbReference>
<evidence type="ECO:0000256" key="7">
    <source>
        <dbReference type="PIRSR" id="PIRSR000114-3"/>
    </source>
</evidence>
<dbReference type="InterPro" id="IPR017751">
    <property type="entry name" value="G3P_DH_NAD-dep_euk"/>
</dbReference>
<dbReference type="PIRSF" id="PIRSF000114">
    <property type="entry name" value="Glycerol-3-P_dh"/>
    <property type="match status" value="1"/>
</dbReference>
<proteinExistence type="inferred from homology"/>
<dbReference type="InterPro" id="IPR006168">
    <property type="entry name" value="G3P_DH_NAD-dep"/>
</dbReference>
<dbReference type="OMA" id="NRMFGNM"/>
<evidence type="ECO:0000256" key="2">
    <source>
        <dbReference type="ARBA" id="ARBA00023002"/>
    </source>
</evidence>
<dbReference type="GO" id="GO:0046168">
    <property type="term" value="P:glycerol-3-phosphate catabolic process"/>
    <property type="evidence" value="ECO:0007669"/>
    <property type="project" value="UniProtKB-UniRule"/>
</dbReference>
<feature type="binding site" evidence="7">
    <location>
        <begin position="11"/>
        <end position="16"/>
    </location>
    <ligand>
        <name>NAD(+)</name>
        <dbReference type="ChEBI" id="CHEBI:57540"/>
    </ligand>
</feature>
<dbReference type="STRING" id="869250.J4D5A4"/>
<feature type="binding site" evidence="7">
    <location>
        <position position="302"/>
    </location>
    <ligand>
        <name>NAD(+)</name>
        <dbReference type="ChEBI" id="CHEBI:57540"/>
    </ligand>
</feature>
<accession>J4D5A4</accession>
<evidence type="ECO:0000259" key="11">
    <source>
        <dbReference type="Pfam" id="PF07479"/>
    </source>
</evidence>
<dbReference type="OrthoDB" id="10263760at2759"/>
<gene>
    <name evidence="12" type="ORF">TOT_010001237</name>
</gene>
<dbReference type="PANTHER" id="PTHR11728">
    <property type="entry name" value="GLYCEROL-3-PHOSPHATE DEHYDROGENASE"/>
    <property type="match status" value="1"/>
</dbReference>
<dbReference type="AlphaFoldDB" id="J4D5A4"/>